<dbReference type="SMART" id="SM00490">
    <property type="entry name" value="HELICc"/>
    <property type="match status" value="1"/>
</dbReference>
<gene>
    <name evidence="7" type="ORF">GCM10007108_02550</name>
</gene>
<keyword evidence="3" id="KW-0347">Helicase</keyword>
<dbReference type="Proteomes" id="UP000632195">
    <property type="component" value="Unassembled WGS sequence"/>
</dbReference>
<dbReference type="PROSITE" id="PS00690">
    <property type="entry name" value="DEAH_ATP_HELICASE"/>
    <property type="match status" value="1"/>
</dbReference>
<feature type="domain" description="Helicase C-terminal" evidence="6">
    <location>
        <begin position="343"/>
        <end position="513"/>
    </location>
</feature>
<name>A0AA37F8T3_9ARCH</name>
<dbReference type="InterPro" id="IPR003593">
    <property type="entry name" value="AAA+_ATPase"/>
</dbReference>
<organism evidence="7 8">
    <name type="scientific">Thermogymnomonas acidicola</name>
    <dbReference type="NCBI Taxonomy" id="399579"/>
    <lineage>
        <taxon>Archaea</taxon>
        <taxon>Methanobacteriati</taxon>
        <taxon>Thermoplasmatota</taxon>
        <taxon>Thermoplasmata</taxon>
        <taxon>Thermoplasmatales</taxon>
        <taxon>Thermogymnomonas</taxon>
    </lineage>
</organism>
<keyword evidence="4" id="KW-0067">ATP-binding</keyword>
<evidence type="ECO:0000259" key="5">
    <source>
        <dbReference type="PROSITE" id="PS51192"/>
    </source>
</evidence>
<evidence type="ECO:0000256" key="4">
    <source>
        <dbReference type="ARBA" id="ARBA00022840"/>
    </source>
</evidence>
<dbReference type="AlphaFoldDB" id="A0AA37F8T3"/>
<dbReference type="InterPro" id="IPR014001">
    <property type="entry name" value="Helicase_ATP-bd"/>
</dbReference>
<dbReference type="PROSITE" id="PS51192">
    <property type="entry name" value="HELICASE_ATP_BIND_1"/>
    <property type="match status" value="1"/>
</dbReference>
<dbReference type="Pfam" id="PF00270">
    <property type="entry name" value="DEAD"/>
    <property type="match status" value="1"/>
</dbReference>
<dbReference type="GO" id="GO:0140097">
    <property type="term" value="F:catalytic activity, acting on DNA"/>
    <property type="evidence" value="ECO:0007669"/>
    <property type="project" value="UniProtKB-ARBA"/>
</dbReference>
<dbReference type="GO" id="GO:0016787">
    <property type="term" value="F:hydrolase activity"/>
    <property type="evidence" value="ECO:0007669"/>
    <property type="project" value="UniProtKB-KW"/>
</dbReference>
<dbReference type="InterPro" id="IPR027417">
    <property type="entry name" value="P-loop_NTPase"/>
</dbReference>
<dbReference type="InterPro" id="IPR002464">
    <property type="entry name" value="DNA/RNA_helicase_DEAH_CS"/>
</dbReference>
<protein>
    <recommendedName>
        <fullName evidence="9">DEAD/DEAH box helicase</fullName>
    </recommendedName>
</protein>
<keyword evidence="2" id="KW-0378">Hydrolase</keyword>
<dbReference type="Gene3D" id="3.40.50.300">
    <property type="entry name" value="P-loop containing nucleotide triphosphate hydrolases"/>
    <property type="match status" value="2"/>
</dbReference>
<evidence type="ECO:0000313" key="8">
    <source>
        <dbReference type="Proteomes" id="UP000632195"/>
    </source>
</evidence>
<dbReference type="EMBL" id="BMNY01000001">
    <property type="protein sequence ID" value="GGM68001.1"/>
    <property type="molecule type" value="Genomic_DNA"/>
</dbReference>
<dbReference type="PANTHER" id="PTHR14025">
    <property type="entry name" value="FANCONI ANEMIA GROUP M FANCM FAMILY MEMBER"/>
    <property type="match status" value="1"/>
</dbReference>
<dbReference type="PANTHER" id="PTHR14025:SF20">
    <property type="entry name" value="FANCONI ANEMIA GROUP M PROTEIN"/>
    <property type="match status" value="1"/>
</dbReference>
<accession>A0AA37F8T3</accession>
<dbReference type="SUPFAM" id="SSF52540">
    <property type="entry name" value="P-loop containing nucleoside triphosphate hydrolases"/>
    <property type="match status" value="1"/>
</dbReference>
<keyword evidence="1" id="KW-0547">Nucleotide-binding</keyword>
<reference evidence="7" key="1">
    <citation type="journal article" date="2014" name="Int. J. Syst. Evol. Microbiol.">
        <title>Complete genome sequence of Corynebacterium casei LMG S-19264T (=DSM 44701T), isolated from a smear-ripened cheese.</title>
        <authorList>
            <consortium name="US DOE Joint Genome Institute (JGI-PGF)"/>
            <person name="Walter F."/>
            <person name="Albersmeier A."/>
            <person name="Kalinowski J."/>
            <person name="Ruckert C."/>
        </authorList>
    </citation>
    <scope>NUCLEOTIDE SEQUENCE</scope>
    <source>
        <strain evidence="7">JCM 13583</strain>
    </source>
</reference>
<dbReference type="SMART" id="SM00382">
    <property type="entry name" value="AAA"/>
    <property type="match status" value="1"/>
</dbReference>
<evidence type="ECO:0000256" key="1">
    <source>
        <dbReference type="ARBA" id="ARBA00022741"/>
    </source>
</evidence>
<dbReference type="InterPro" id="IPR001650">
    <property type="entry name" value="Helicase_C-like"/>
</dbReference>
<dbReference type="GO" id="GO:0004386">
    <property type="term" value="F:helicase activity"/>
    <property type="evidence" value="ECO:0007669"/>
    <property type="project" value="UniProtKB-KW"/>
</dbReference>
<dbReference type="InterPro" id="IPR011545">
    <property type="entry name" value="DEAD/DEAH_box_helicase_dom"/>
</dbReference>
<dbReference type="GO" id="GO:0003676">
    <property type="term" value="F:nucleic acid binding"/>
    <property type="evidence" value="ECO:0007669"/>
    <property type="project" value="InterPro"/>
</dbReference>
<dbReference type="SMART" id="SM00487">
    <property type="entry name" value="DEXDc"/>
    <property type="match status" value="1"/>
</dbReference>
<evidence type="ECO:0000259" key="6">
    <source>
        <dbReference type="PROSITE" id="PS51194"/>
    </source>
</evidence>
<dbReference type="GO" id="GO:0005524">
    <property type="term" value="F:ATP binding"/>
    <property type="evidence" value="ECO:0007669"/>
    <property type="project" value="UniProtKB-KW"/>
</dbReference>
<keyword evidence="8" id="KW-1185">Reference proteome</keyword>
<reference evidence="7" key="2">
    <citation type="submission" date="2022-09" db="EMBL/GenBank/DDBJ databases">
        <authorList>
            <person name="Sun Q."/>
            <person name="Ohkuma M."/>
        </authorList>
    </citation>
    <scope>NUCLEOTIDE SEQUENCE</scope>
    <source>
        <strain evidence="7">JCM 13583</strain>
    </source>
</reference>
<dbReference type="Gene3D" id="1.20.1320.20">
    <property type="entry name" value="hef helicase domain"/>
    <property type="match status" value="1"/>
</dbReference>
<comment type="caution">
    <text evidence="7">The sequence shown here is derived from an EMBL/GenBank/DDBJ whole genome shotgun (WGS) entry which is preliminary data.</text>
</comment>
<evidence type="ECO:0000313" key="7">
    <source>
        <dbReference type="EMBL" id="GGM68001.1"/>
    </source>
</evidence>
<evidence type="ECO:0008006" key="9">
    <source>
        <dbReference type="Google" id="ProtNLM"/>
    </source>
</evidence>
<dbReference type="RefSeq" id="WP_229657414.1">
    <property type="nucleotide sequence ID" value="NZ_BMNY01000001.1"/>
</dbReference>
<evidence type="ECO:0000256" key="2">
    <source>
        <dbReference type="ARBA" id="ARBA00022801"/>
    </source>
</evidence>
<proteinExistence type="predicted"/>
<evidence type="ECO:0000256" key="3">
    <source>
        <dbReference type="ARBA" id="ARBA00022806"/>
    </source>
</evidence>
<sequence length="513" mass="58179">MLIPSLLQGKIEVREYQVNVFREALRQNTLIVLPTGLGKTVIAAMVAARVLEEGGRVLFMAPTRPLVQQHYRSLSQLLGLSERECSYFTGEVDTGDRRERWVLSRLIVSTPQVVANDIRSGDADISRFSLLVFDEAHRAVGNYAYVSIASSFLEARRRLVLAMTASPGGDREKVEEVKRNLGIERVIIKGESDPDVAPYVKEIEVETITVALPSRARQILYDMRSIYNDLISKYRDNPELSKTAINRKALAVKIQELVEKARSGNRALFKVIPYLTATIRLDYAIEYMESQGPEIAYEYLQSLEGSEDPSVQRTVKILHSLPGYTDLLLNLGRVCREGVENPKMEVALRLCEQKIAENPASRIIVFTHFRKTSETLTRYLNEHSAAIRAVRFVGQSSRGSDEGMSQREQEEIIQRFRDGDFNVLVATSVAEEGLDIPSTDMVIFYEPVPSEIRSIQRRGRTGRTRTGQVKILLYEGSRDRGYYFSSLRKERRMQRNMEGSVGVKRDPKLDDFS</sequence>
<feature type="domain" description="Helicase ATP-binding" evidence="5">
    <location>
        <begin position="20"/>
        <end position="185"/>
    </location>
</feature>
<dbReference type="Pfam" id="PF00271">
    <property type="entry name" value="Helicase_C"/>
    <property type="match status" value="1"/>
</dbReference>
<dbReference type="PROSITE" id="PS51194">
    <property type="entry name" value="HELICASE_CTER"/>
    <property type="match status" value="1"/>
</dbReference>